<dbReference type="CDD" id="cd07043">
    <property type="entry name" value="STAS_anti-anti-sigma_factors"/>
    <property type="match status" value="1"/>
</dbReference>
<sequence length="107" mass="11765">MITIPTSNDNSAACDFFALEGTIDAHSEALLMAIPARVKHPVVRFDFTNAGRINSMGVALLLRCFKEIRSKAEIRLEGLSQMHAMLFKMTGVFLLATPVERKKEAAA</sequence>
<comment type="caution">
    <text evidence="2">The sequence shown here is derived from an EMBL/GenBank/DDBJ whole genome shotgun (WGS) entry which is preliminary data.</text>
</comment>
<feature type="domain" description="STAS" evidence="1">
    <location>
        <begin position="17"/>
        <end position="95"/>
    </location>
</feature>
<dbReference type="Gene3D" id="3.30.750.24">
    <property type="entry name" value="STAS domain"/>
    <property type="match status" value="1"/>
</dbReference>
<evidence type="ECO:0000313" key="3">
    <source>
        <dbReference type="Proteomes" id="UP000641025"/>
    </source>
</evidence>
<dbReference type="InterPro" id="IPR002645">
    <property type="entry name" value="STAS_dom"/>
</dbReference>
<name>A0ABS0YT26_9BACT</name>
<protein>
    <submittedName>
        <fullName evidence="2">STAS domain-containing protein</fullName>
    </submittedName>
</protein>
<dbReference type="EMBL" id="JAEMHK010000009">
    <property type="protein sequence ID" value="MBJ6801081.1"/>
    <property type="molecule type" value="Genomic_DNA"/>
</dbReference>
<gene>
    <name evidence="2" type="ORF">JFN90_13185</name>
</gene>
<dbReference type="Pfam" id="PF01740">
    <property type="entry name" value="STAS"/>
    <property type="match status" value="1"/>
</dbReference>
<proteinExistence type="predicted"/>
<organism evidence="2 3">
    <name type="scientific">Geomonas propionica</name>
    <dbReference type="NCBI Taxonomy" id="2798582"/>
    <lineage>
        <taxon>Bacteria</taxon>
        <taxon>Pseudomonadati</taxon>
        <taxon>Thermodesulfobacteriota</taxon>
        <taxon>Desulfuromonadia</taxon>
        <taxon>Geobacterales</taxon>
        <taxon>Geobacteraceae</taxon>
        <taxon>Geomonas</taxon>
    </lineage>
</organism>
<keyword evidence="3" id="KW-1185">Reference proteome</keyword>
<dbReference type="SUPFAM" id="SSF52091">
    <property type="entry name" value="SpoIIaa-like"/>
    <property type="match status" value="1"/>
</dbReference>
<dbReference type="Proteomes" id="UP000641025">
    <property type="component" value="Unassembled WGS sequence"/>
</dbReference>
<dbReference type="InterPro" id="IPR036513">
    <property type="entry name" value="STAS_dom_sf"/>
</dbReference>
<reference evidence="2 3" key="1">
    <citation type="submission" date="2020-12" db="EMBL/GenBank/DDBJ databases">
        <title>Geomonas sp. Red259, isolated from paddy soil.</title>
        <authorList>
            <person name="Xu Z."/>
            <person name="Zhang Z."/>
            <person name="Masuda Y."/>
            <person name="Itoh H."/>
            <person name="Senoo K."/>
        </authorList>
    </citation>
    <scope>NUCLEOTIDE SEQUENCE [LARGE SCALE GENOMIC DNA]</scope>
    <source>
        <strain evidence="2 3">Red259</strain>
    </source>
</reference>
<dbReference type="RefSeq" id="WP_199395578.1">
    <property type="nucleotide sequence ID" value="NZ_JAEMHK010000009.1"/>
</dbReference>
<evidence type="ECO:0000259" key="1">
    <source>
        <dbReference type="Pfam" id="PF01740"/>
    </source>
</evidence>
<accession>A0ABS0YT26</accession>
<evidence type="ECO:0000313" key="2">
    <source>
        <dbReference type="EMBL" id="MBJ6801081.1"/>
    </source>
</evidence>